<gene>
    <name evidence="1" type="ORF">M9H77_12385</name>
</gene>
<dbReference type="Proteomes" id="UP001060085">
    <property type="component" value="Linkage Group LG03"/>
</dbReference>
<sequence length="160" mass="19498">MDHSLMAKFQSFLLRSFEKLSIKMAEADFTASMVEYNLCYVDYFIWGKLMNVKNYQSVMCQFKDRVFQLFFLHEDSRKKALEHEPWCFDYYLFIIKPWDHVMEAPCFDFEPLLTAYPYTFHISHLSQGYHTVEVRFKIASFLFHCSKFYIKQDKDRDKFF</sequence>
<evidence type="ECO:0000313" key="2">
    <source>
        <dbReference type="Proteomes" id="UP001060085"/>
    </source>
</evidence>
<name>A0ACC0BH97_CATRO</name>
<proteinExistence type="predicted"/>
<accession>A0ACC0BH97</accession>
<protein>
    <submittedName>
        <fullName evidence="1">Uncharacterized protein</fullName>
    </submittedName>
</protein>
<keyword evidence="2" id="KW-1185">Reference proteome</keyword>
<reference evidence="2" key="1">
    <citation type="journal article" date="2023" name="Nat. Plants">
        <title>Single-cell RNA sequencing provides a high-resolution roadmap for understanding the multicellular compartmentation of specialized metabolism.</title>
        <authorList>
            <person name="Sun S."/>
            <person name="Shen X."/>
            <person name="Li Y."/>
            <person name="Li Y."/>
            <person name="Wang S."/>
            <person name="Li R."/>
            <person name="Zhang H."/>
            <person name="Shen G."/>
            <person name="Guo B."/>
            <person name="Wei J."/>
            <person name="Xu J."/>
            <person name="St-Pierre B."/>
            <person name="Chen S."/>
            <person name="Sun C."/>
        </authorList>
    </citation>
    <scope>NUCLEOTIDE SEQUENCE [LARGE SCALE GENOMIC DNA]</scope>
</reference>
<comment type="caution">
    <text evidence="1">The sequence shown here is derived from an EMBL/GenBank/DDBJ whole genome shotgun (WGS) entry which is preliminary data.</text>
</comment>
<organism evidence="1 2">
    <name type="scientific">Catharanthus roseus</name>
    <name type="common">Madagascar periwinkle</name>
    <name type="synonym">Vinca rosea</name>
    <dbReference type="NCBI Taxonomy" id="4058"/>
    <lineage>
        <taxon>Eukaryota</taxon>
        <taxon>Viridiplantae</taxon>
        <taxon>Streptophyta</taxon>
        <taxon>Embryophyta</taxon>
        <taxon>Tracheophyta</taxon>
        <taxon>Spermatophyta</taxon>
        <taxon>Magnoliopsida</taxon>
        <taxon>eudicotyledons</taxon>
        <taxon>Gunneridae</taxon>
        <taxon>Pentapetalae</taxon>
        <taxon>asterids</taxon>
        <taxon>lamiids</taxon>
        <taxon>Gentianales</taxon>
        <taxon>Apocynaceae</taxon>
        <taxon>Rauvolfioideae</taxon>
        <taxon>Vinceae</taxon>
        <taxon>Catharanthinae</taxon>
        <taxon>Catharanthus</taxon>
    </lineage>
</organism>
<evidence type="ECO:0000313" key="1">
    <source>
        <dbReference type="EMBL" id="KAI5672021.1"/>
    </source>
</evidence>
<dbReference type="EMBL" id="CM044703">
    <property type="protein sequence ID" value="KAI5672021.1"/>
    <property type="molecule type" value="Genomic_DNA"/>
</dbReference>